<evidence type="ECO:0000313" key="2">
    <source>
        <dbReference type="EMBL" id="SDP06213.1"/>
    </source>
</evidence>
<dbReference type="AlphaFoldDB" id="A0A1H0PME8"/>
<proteinExistence type="predicted"/>
<accession>A0A1H0PME8</accession>
<evidence type="ECO:0000313" key="1">
    <source>
        <dbReference type="EMBL" id="OIN10883.1"/>
    </source>
</evidence>
<evidence type="ECO:0000313" key="3">
    <source>
        <dbReference type="Proteomes" id="UP000181686"/>
    </source>
</evidence>
<dbReference type="Proteomes" id="UP000181686">
    <property type="component" value="Unassembled WGS sequence"/>
</dbReference>
<dbReference type="EMBL" id="LT629708">
    <property type="protein sequence ID" value="SDP06213.1"/>
    <property type="molecule type" value="Genomic_DNA"/>
</dbReference>
<reference evidence="2 4" key="2">
    <citation type="submission" date="2016-10" db="EMBL/GenBank/DDBJ databases">
        <authorList>
            <person name="Varghese N."/>
            <person name="Submissions S."/>
        </authorList>
    </citation>
    <scope>NUCLEOTIDE SEQUENCE [LARGE SCALE GENOMIC DNA]</scope>
    <source>
        <strain evidence="2 4">BS2774</strain>
    </source>
</reference>
<dbReference type="RefSeq" id="WP_071489434.1">
    <property type="nucleotide sequence ID" value="NZ_CP089519.1"/>
</dbReference>
<evidence type="ECO:0000313" key="4">
    <source>
        <dbReference type="Proteomes" id="UP000182654"/>
    </source>
</evidence>
<dbReference type="Proteomes" id="UP000182654">
    <property type="component" value="Chromosome I"/>
</dbReference>
<dbReference type="EMBL" id="MDGK01000017">
    <property type="protein sequence ID" value="OIN10883.1"/>
    <property type="molecule type" value="Genomic_DNA"/>
</dbReference>
<sequence>MTIGALAALPIVGDVVKTAGDITKSLLPLAQPFADVAAKTLGKMLDQAFEPTKKSVDYSNTLELGNRTLKF</sequence>
<gene>
    <name evidence="1" type="ORF">BFN10_09345</name>
    <name evidence="2" type="ORF">SAMN04490184_2190</name>
</gene>
<keyword evidence="4" id="KW-1185">Reference proteome</keyword>
<protein>
    <submittedName>
        <fullName evidence="1">Uncharacterized protein</fullName>
    </submittedName>
</protein>
<name>A0A1H0PME8_9PSED</name>
<reference evidence="1 3" key="1">
    <citation type="submission" date="2016-08" db="EMBL/GenBank/DDBJ databases">
        <title>Draft genome sequence of the type strain of Pseudomonas extremorientalis LMG 19695T isolated from drinking water reservoir.</title>
        <authorList>
            <person name="Tambong J.T."/>
        </authorList>
    </citation>
    <scope>NUCLEOTIDE SEQUENCE [LARGE SCALE GENOMIC DNA]</scope>
    <source>
        <strain evidence="1 3">LMG 19695</strain>
    </source>
</reference>
<organism evidence="1 3">
    <name type="scientific">Pseudomonas extremorientalis</name>
    <dbReference type="NCBI Taxonomy" id="169669"/>
    <lineage>
        <taxon>Bacteria</taxon>
        <taxon>Pseudomonadati</taxon>
        <taxon>Pseudomonadota</taxon>
        <taxon>Gammaproteobacteria</taxon>
        <taxon>Pseudomonadales</taxon>
        <taxon>Pseudomonadaceae</taxon>
        <taxon>Pseudomonas</taxon>
    </lineage>
</organism>